<dbReference type="RefSeq" id="WP_055274824.1">
    <property type="nucleotide sequence ID" value="NZ_CYZV01000001.1"/>
</dbReference>
<organism evidence="2 3">
    <name type="scientific">Clostridium disporicum</name>
    <dbReference type="NCBI Taxonomy" id="84024"/>
    <lineage>
        <taxon>Bacteria</taxon>
        <taxon>Bacillati</taxon>
        <taxon>Bacillota</taxon>
        <taxon>Clostridia</taxon>
        <taxon>Eubacteriales</taxon>
        <taxon>Clostridiaceae</taxon>
        <taxon>Clostridium</taxon>
    </lineage>
</organism>
<dbReference type="EMBL" id="CYZV01000001">
    <property type="protein sequence ID" value="CUN49421.1"/>
    <property type="molecule type" value="Genomic_DNA"/>
</dbReference>
<name>A0A173XCD5_9CLOT</name>
<gene>
    <name evidence="2" type="ORF">ERS852470_00051</name>
</gene>
<dbReference type="Proteomes" id="UP000095558">
    <property type="component" value="Unassembled WGS sequence"/>
</dbReference>
<dbReference type="InterPro" id="IPR025510">
    <property type="entry name" value="DUF4397"/>
</dbReference>
<accession>A0A173XCD5</accession>
<dbReference type="Pfam" id="PF14344">
    <property type="entry name" value="DUF4397"/>
    <property type="match status" value="1"/>
</dbReference>
<dbReference type="AlphaFoldDB" id="A0A173XCD5"/>
<feature type="domain" description="DUF4397" evidence="1">
    <location>
        <begin position="14"/>
        <end position="125"/>
    </location>
</feature>
<evidence type="ECO:0000259" key="1">
    <source>
        <dbReference type="Pfam" id="PF14344"/>
    </source>
</evidence>
<reference evidence="2 3" key="1">
    <citation type="submission" date="2015-09" db="EMBL/GenBank/DDBJ databases">
        <authorList>
            <consortium name="Pathogen Informatics"/>
        </authorList>
    </citation>
    <scope>NUCLEOTIDE SEQUENCE [LARGE SCALE GENOMIC DNA]</scope>
    <source>
        <strain evidence="2 3">2789STDY5834855</strain>
    </source>
</reference>
<protein>
    <recommendedName>
        <fullName evidence="1">DUF4397 domain-containing protein</fullName>
    </recommendedName>
</protein>
<proteinExistence type="predicted"/>
<evidence type="ECO:0000313" key="3">
    <source>
        <dbReference type="Proteomes" id="UP000095558"/>
    </source>
</evidence>
<sequence length="205" mass="23185">MEQFNKSLPRVNTNIRILHANPTTSNIDVYINGSLLASNVGFGKISKYFTITPGEYNFQLYLTGTYDKPILSQDIQLIANANYTISLVTLSNNLFLFRLKDDNVPVTKSQAYLRFINLSHNSPLLTLSLPNNFILFNEVEYLETTSYYQLSPGIYNFEVLFASSDVTAKYIKNITLVGGKFYTIYILGVFNGKPVIGYLLTEDLI</sequence>
<dbReference type="OrthoDB" id="9783299at2"/>
<evidence type="ECO:0000313" key="2">
    <source>
        <dbReference type="EMBL" id="CUN49421.1"/>
    </source>
</evidence>